<dbReference type="GO" id="GO:0070531">
    <property type="term" value="C:BRCA1-A complex"/>
    <property type="evidence" value="ECO:0007669"/>
    <property type="project" value="TreeGrafter"/>
</dbReference>
<evidence type="ECO:0000313" key="14">
    <source>
        <dbReference type="Proteomes" id="UP000252519"/>
    </source>
</evidence>
<dbReference type="AlphaFoldDB" id="A0A368GPH2"/>
<feature type="domain" description="BRCT" evidence="12">
    <location>
        <begin position="432"/>
        <end position="493"/>
    </location>
</feature>
<gene>
    <name evidence="13" type="ORF">ANCCAN_09044</name>
</gene>
<evidence type="ECO:0000256" key="3">
    <source>
        <dbReference type="ARBA" id="ARBA00022737"/>
    </source>
</evidence>
<feature type="domain" description="BRCT" evidence="12">
    <location>
        <begin position="518"/>
        <end position="618"/>
    </location>
</feature>
<dbReference type="InterPro" id="IPR036420">
    <property type="entry name" value="BRCT_dom_sf"/>
</dbReference>
<name>A0A368GPH2_ANCCA</name>
<dbReference type="GO" id="GO:0045944">
    <property type="term" value="P:positive regulation of transcription by RNA polymerase II"/>
    <property type="evidence" value="ECO:0007669"/>
    <property type="project" value="TreeGrafter"/>
</dbReference>
<dbReference type="InterPro" id="IPR027370">
    <property type="entry name" value="Znf-RING_euk"/>
</dbReference>
<dbReference type="PROSITE" id="PS00518">
    <property type="entry name" value="ZF_RING_1"/>
    <property type="match status" value="1"/>
</dbReference>
<feature type="domain" description="RING-type" evidence="11">
    <location>
        <begin position="27"/>
        <end position="67"/>
    </location>
</feature>
<evidence type="ECO:0000259" key="11">
    <source>
        <dbReference type="PROSITE" id="PS50089"/>
    </source>
</evidence>
<dbReference type="InterPro" id="IPR013083">
    <property type="entry name" value="Znf_RING/FYVE/PHD"/>
</dbReference>
<evidence type="ECO:0000256" key="1">
    <source>
        <dbReference type="ARBA" id="ARBA00004123"/>
    </source>
</evidence>
<comment type="caution">
    <text evidence="13">The sequence shown here is derived from an EMBL/GenBank/DDBJ whole genome shotgun (WGS) entry which is preliminary data.</text>
</comment>
<evidence type="ECO:0000256" key="5">
    <source>
        <dbReference type="ARBA" id="ARBA00022771"/>
    </source>
</evidence>
<keyword evidence="7" id="KW-0234">DNA repair</keyword>
<dbReference type="InterPro" id="IPR017907">
    <property type="entry name" value="Znf_RING_CS"/>
</dbReference>
<evidence type="ECO:0000256" key="6">
    <source>
        <dbReference type="ARBA" id="ARBA00022833"/>
    </source>
</evidence>
<dbReference type="GO" id="GO:0004842">
    <property type="term" value="F:ubiquitin-protein transferase activity"/>
    <property type="evidence" value="ECO:0007669"/>
    <property type="project" value="TreeGrafter"/>
</dbReference>
<feature type="compositionally biased region" description="Polar residues" evidence="10">
    <location>
        <begin position="350"/>
        <end position="368"/>
    </location>
</feature>
<organism evidence="13 14">
    <name type="scientific">Ancylostoma caninum</name>
    <name type="common">Dog hookworm</name>
    <dbReference type="NCBI Taxonomy" id="29170"/>
    <lineage>
        <taxon>Eukaryota</taxon>
        <taxon>Metazoa</taxon>
        <taxon>Ecdysozoa</taxon>
        <taxon>Nematoda</taxon>
        <taxon>Chromadorea</taxon>
        <taxon>Rhabditida</taxon>
        <taxon>Rhabditina</taxon>
        <taxon>Rhabditomorpha</taxon>
        <taxon>Strongyloidea</taxon>
        <taxon>Ancylostomatidae</taxon>
        <taxon>Ancylostomatinae</taxon>
        <taxon>Ancylostoma</taxon>
    </lineage>
</organism>
<dbReference type="STRING" id="29170.A0A368GPH2"/>
<dbReference type="Gene3D" id="3.30.40.10">
    <property type="entry name" value="Zinc/RING finger domain, C3HC4 (zinc finger)"/>
    <property type="match status" value="1"/>
</dbReference>
<dbReference type="PROSITE" id="PS50172">
    <property type="entry name" value="BRCT"/>
    <property type="match status" value="2"/>
</dbReference>
<keyword evidence="3" id="KW-0677">Repeat</keyword>
<keyword evidence="8" id="KW-0539">Nucleus</keyword>
<dbReference type="SMART" id="SM00184">
    <property type="entry name" value="RING"/>
    <property type="match status" value="1"/>
</dbReference>
<dbReference type="PROSITE" id="PS50089">
    <property type="entry name" value="ZF_RING_2"/>
    <property type="match status" value="1"/>
</dbReference>
<keyword evidence="4" id="KW-0227">DNA damage</keyword>
<evidence type="ECO:0000256" key="10">
    <source>
        <dbReference type="SAM" id="MobiDB-lite"/>
    </source>
</evidence>
<keyword evidence="14" id="KW-1185">Reference proteome</keyword>
<dbReference type="Proteomes" id="UP000252519">
    <property type="component" value="Unassembled WGS sequence"/>
</dbReference>
<evidence type="ECO:0000256" key="4">
    <source>
        <dbReference type="ARBA" id="ARBA00022763"/>
    </source>
</evidence>
<evidence type="ECO:0000313" key="13">
    <source>
        <dbReference type="EMBL" id="RCN44940.1"/>
    </source>
</evidence>
<dbReference type="Pfam" id="PF16589">
    <property type="entry name" value="BRCT_2"/>
    <property type="match status" value="1"/>
</dbReference>
<dbReference type="OrthoDB" id="5790173at2759"/>
<feature type="region of interest" description="Disordered" evidence="10">
    <location>
        <begin position="153"/>
        <end position="183"/>
    </location>
</feature>
<accession>A0A368GPH2</accession>
<dbReference type="Gene3D" id="3.40.50.10190">
    <property type="entry name" value="BRCT domain"/>
    <property type="match status" value="2"/>
</dbReference>
<feature type="region of interest" description="Disordered" evidence="10">
    <location>
        <begin position="344"/>
        <end position="368"/>
    </location>
</feature>
<dbReference type="InterPro" id="IPR001357">
    <property type="entry name" value="BRCT_dom"/>
</dbReference>
<proteinExistence type="predicted"/>
<sequence>MAACQSSYEAALKINNVLTKIQSELKCGVCRSTFSNPVVATCVHTFCKDCLNQVFQLRRCIECPLCRKDIKKRSCTPSEQQDALVKGYLQLGRIFREEIQNQSLFIPKDIAYIESQVPAAEASNLPICDFRPEPQFALPKARARRKQPLTNNANSKVSRMDPISEESECKENTPLQKATKAQDNEVHPVKIKANILARRTGDDLVRYARSKSVEVQCDFPDPACICRDLHSSLRCFIERSSDRNHPSDLHALFAMMPEYKKLLEENLSTLYELLPPPRYDQDFHAYYRSFLEMGKMLSSDCEASIFNRNSEGLPDDVCSGELMETQPSPCIAEGLSLCIRKDAEKDDEATPSQSRPASDVVLQSPQSSNDDMEITLHANFESFPEDITPTLCNGKTTTSTSSSMVISVSRLSCIEDDDLVRQFLSLFETVGFNQEVTSTTTHLVMMNSQKRSCQRRSLRYVYAIAHKCELLSRCWLEECVQYKSLLPTSLHLGYLQTQYTLTSESSSDPPSWLLSKSSKTPLFDQVKFFLPKSFSDSQLLPRQKLMELISICGGSCYDKPWEVDGAQRAYTIFMPRSREWDAAYRYEASMNSVPVLAADWVLDSIAQYRLLPIDSYRVRRHSPSSG</sequence>
<keyword evidence="5 9" id="KW-0863">Zinc-finger</keyword>
<comment type="subcellular location">
    <subcellularLocation>
        <location evidence="1">Nucleus</location>
    </subcellularLocation>
</comment>
<dbReference type="SUPFAM" id="SSF52113">
    <property type="entry name" value="BRCT domain"/>
    <property type="match status" value="1"/>
</dbReference>
<evidence type="ECO:0000259" key="12">
    <source>
        <dbReference type="PROSITE" id="PS50172"/>
    </source>
</evidence>
<dbReference type="InterPro" id="IPR031099">
    <property type="entry name" value="BRCA1-associated"/>
</dbReference>
<dbReference type="PANTHER" id="PTHR13763:SF0">
    <property type="entry name" value="BREAST CANCER TYPE 1 SUSCEPTIBILITY PROTEIN"/>
    <property type="match status" value="1"/>
</dbReference>
<dbReference type="SMR" id="A0A368GPH2"/>
<protein>
    <submittedName>
        <fullName evidence="13">Zinc finger, C3HC4 type</fullName>
    </submittedName>
</protein>
<evidence type="ECO:0000256" key="8">
    <source>
        <dbReference type="ARBA" id="ARBA00023242"/>
    </source>
</evidence>
<dbReference type="GO" id="GO:0008270">
    <property type="term" value="F:zinc ion binding"/>
    <property type="evidence" value="ECO:0007669"/>
    <property type="project" value="UniProtKB-KW"/>
</dbReference>
<reference evidence="13 14" key="1">
    <citation type="submission" date="2014-10" db="EMBL/GenBank/DDBJ databases">
        <title>Draft genome of the hookworm Ancylostoma caninum.</title>
        <authorList>
            <person name="Mitreva M."/>
        </authorList>
    </citation>
    <scope>NUCLEOTIDE SEQUENCE [LARGE SCALE GENOMIC DNA]</scope>
    <source>
        <strain evidence="13 14">Baltimore</strain>
    </source>
</reference>
<keyword evidence="6" id="KW-0862">Zinc</keyword>
<evidence type="ECO:0000256" key="2">
    <source>
        <dbReference type="ARBA" id="ARBA00022723"/>
    </source>
</evidence>
<dbReference type="EMBL" id="JOJR01000116">
    <property type="protein sequence ID" value="RCN44940.1"/>
    <property type="molecule type" value="Genomic_DNA"/>
</dbReference>
<evidence type="ECO:0000256" key="9">
    <source>
        <dbReference type="PROSITE-ProRule" id="PRU00175"/>
    </source>
</evidence>
<dbReference type="GO" id="GO:0000724">
    <property type="term" value="P:double-strand break repair via homologous recombination"/>
    <property type="evidence" value="ECO:0007669"/>
    <property type="project" value="TreeGrafter"/>
</dbReference>
<keyword evidence="2" id="KW-0479">Metal-binding</keyword>
<dbReference type="GO" id="GO:0031436">
    <property type="term" value="C:BRCA1-BARD1 complex"/>
    <property type="evidence" value="ECO:0007669"/>
    <property type="project" value="TreeGrafter"/>
</dbReference>
<dbReference type="PANTHER" id="PTHR13763">
    <property type="entry name" value="BREAST CANCER TYPE 1 SUSCEPTIBILITY PROTEIN BRCA1"/>
    <property type="match status" value="1"/>
</dbReference>
<dbReference type="InterPro" id="IPR001841">
    <property type="entry name" value="Znf_RING"/>
</dbReference>
<evidence type="ECO:0000256" key="7">
    <source>
        <dbReference type="ARBA" id="ARBA00023204"/>
    </source>
</evidence>
<dbReference type="SUPFAM" id="SSF57850">
    <property type="entry name" value="RING/U-box"/>
    <property type="match status" value="1"/>
</dbReference>
<dbReference type="Pfam" id="PF13445">
    <property type="entry name" value="zf-RING_UBOX"/>
    <property type="match status" value="1"/>
</dbReference>